<feature type="compositionally biased region" description="Pro residues" evidence="1">
    <location>
        <begin position="211"/>
        <end position="220"/>
    </location>
</feature>
<keyword evidence="3" id="KW-1185">Reference proteome</keyword>
<comment type="caution">
    <text evidence="2">The sequence shown here is derived from an EMBL/GenBank/DDBJ whole genome shotgun (WGS) entry which is preliminary data.</text>
</comment>
<gene>
    <name evidence="2" type="ORF">CPB83DRAFT_900438</name>
</gene>
<name>A0A9P6E350_9AGAR</name>
<evidence type="ECO:0000313" key="2">
    <source>
        <dbReference type="EMBL" id="KAF9521649.1"/>
    </source>
</evidence>
<feature type="region of interest" description="Disordered" evidence="1">
    <location>
        <begin position="128"/>
        <end position="220"/>
    </location>
</feature>
<evidence type="ECO:0000256" key="1">
    <source>
        <dbReference type="SAM" id="MobiDB-lite"/>
    </source>
</evidence>
<organism evidence="2 3">
    <name type="scientific">Crepidotus variabilis</name>
    <dbReference type="NCBI Taxonomy" id="179855"/>
    <lineage>
        <taxon>Eukaryota</taxon>
        <taxon>Fungi</taxon>
        <taxon>Dikarya</taxon>
        <taxon>Basidiomycota</taxon>
        <taxon>Agaricomycotina</taxon>
        <taxon>Agaricomycetes</taxon>
        <taxon>Agaricomycetidae</taxon>
        <taxon>Agaricales</taxon>
        <taxon>Agaricineae</taxon>
        <taxon>Crepidotaceae</taxon>
        <taxon>Crepidotus</taxon>
    </lineage>
</organism>
<evidence type="ECO:0000313" key="3">
    <source>
        <dbReference type="Proteomes" id="UP000807306"/>
    </source>
</evidence>
<reference evidence="2" key="1">
    <citation type="submission" date="2020-11" db="EMBL/GenBank/DDBJ databases">
        <authorList>
            <consortium name="DOE Joint Genome Institute"/>
            <person name="Ahrendt S."/>
            <person name="Riley R."/>
            <person name="Andreopoulos W."/>
            <person name="Labutti K."/>
            <person name="Pangilinan J."/>
            <person name="Ruiz-Duenas F.J."/>
            <person name="Barrasa J.M."/>
            <person name="Sanchez-Garcia M."/>
            <person name="Camarero S."/>
            <person name="Miyauchi S."/>
            <person name="Serrano A."/>
            <person name="Linde D."/>
            <person name="Babiker R."/>
            <person name="Drula E."/>
            <person name="Ayuso-Fernandez I."/>
            <person name="Pacheco R."/>
            <person name="Padilla G."/>
            <person name="Ferreira P."/>
            <person name="Barriuso J."/>
            <person name="Kellner H."/>
            <person name="Castanera R."/>
            <person name="Alfaro M."/>
            <person name="Ramirez L."/>
            <person name="Pisabarro A.G."/>
            <person name="Kuo A."/>
            <person name="Tritt A."/>
            <person name="Lipzen A."/>
            <person name="He G."/>
            <person name="Yan M."/>
            <person name="Ng V."/>
            <person name="Cullen D."/>
            <person name="Martin F."/>
            <person name="Rosso M.-N."/>
            <person name="Henrissat B."/>
            <person name="Hibbett D."/>
            <person name="Martinez A.T."/>
            <person name="Grigoriev I.V."/>
        </authorList>
    </citation>
    <scope>NUCLEOTIDE SEQUENCE</scope>
    <source>
        <strain evidence="2">CBS 506.95</strain>
    </source>
</reference>
<feature type="compositionally biased region" description="Low complexity" evidence="1">
    <location>
        <begin position="158"/>
        <end position="174"/>
    </location>
</feature>
<sequence length="349" mass="38938">MPPGRPASGYNEQHFKNPRRILQGYVTRNAGKAVFPDLEAAVRHFVQKHYKPEHVPSHAKQPWDKLKARIVRRFPDVFRGPRKEVEEIEDLVRLVAQKDHLGARRKFRERASKENRVIVRYDQGRCRPHAARGTATPLRQSRNLSVEVPQSPSERMEVPIVDPEPSSVPSVVQSQREGRNPLATKVIQRDPSSASSRLPNLDVTPPIASLPRPPPGPPAALNPTRPRIVSSAMNLSAPGPSFPRVAPSAVNPAFSTSFSAPLEPAIGLAGYPDLIALSQLCRGRLDFHIYKLIGFGLHTRAILEQWALFPDLNTELQLLFSSQDMEECPSFAELVILRRAIITGFYPKA</sequence>
<dbReference type="Proteomes" id="UP000807306">
    <property type="component" value="Unassembled WGS sequence"/>
</dbReference>
<dbReference type="EMBL" id="MU158006">
    <property type="protein sequence ID" value="KAF9521649.1"/>
    <property type="molecule type" value="Genomic_DNA"/>
</dbReference>
<protein>
    <submittedName>
        <fullName evidence="2">Uncharacterized protein</fullName>
    </submittedName>
</protein>
<accession>A0A9P6E350</accession>
<proteinExistence type="predicted"/>
<feature type="compositionally biased region" description="Polar residues" evidence="1">
    <location>
        <begin position="137"/>
        <end position="153"/>
    </location>
</feature>
<dbReference type="AlphaFoldDB" id="A0A9P6E350"/>